<proteinExistence type="predicted"/>
<protein>
    <submittedName>
        <fullName evidence="1">Uncharacterized protein</fullName>
    </submittedName>
</protein>
<organism evidence="1 2">
    <name type="scientific">Glossina pallidipes</name>
    <name type="common">Tsetse fly</name>
    <dbReference type="NCBI Taxonomy" id="7398"/>
    <lineage>
        <taxon>Eukaryota</taxon>
        <taxon>Metazoa</taxon>
        <taxon>Ecdysozoa</taxon>
        <taxon>Arthropoda</taxon>
        <taxon>Hexapoda</taxon>
        <taxon>Insecta</taxon>
        <taxon>Pterygota</taxon>
        <taxon>Neoptera</taxon>
        <taxon>Endopterygota</taxon>
        <taxon>Diptera</taxon>
        <taxon>Brachycera</taxon>
        <taxon>Muscomorpha</taxon>
        <taxon>Hippoboscoidea</taxon>
        <taxon>Glossinidae</taxon>
        <taxon>Glossina</taxon>
    </lineage>
</organism>
<reference evidence="1" key="2">
    <citation type="submission" date="2020-05" db="UniProtKB">
        <authorList>
            <consortium name="EnsemblMetazoa"/>
        </authorList>
    </citation>
    <scope>IDENTIFICATION</scope>
    <source>
        <strain evidence="1">IAEA</strain>
    </source>
</reference>
<name>A0A1B0GGN5_GLOPL</name>
<evidence type="ECO:0000313" key="2">
    <source>
        <dbReference type="Proteomes" id="UP000092445"/>
    </source>
</evidence>
<accession>A0A1B0GGN5</accession>
<dbReference type="VEuPathDB" id="VectorBase:GPAI000050"/>
<dbReference type="AlphaFoldDB" id="A0A1B0GGN5"/>
<reference evidence="2" key="1">
    <citation type="submission" date="2014-03" db="EMBL/GenBank/DDBJ databases">
        <authorList>
            <person name="Aksoy S."/>
            <person name="Warren W."/>
            <person name="Wilson R.K."/>
        </authorList>
    </citation>
    <scope>NUCLEOTIDE SEQUENCE [LARGE SCALE GENOMIC DNA]</scope>
    <source>
        <strain evidence="2">IAEA</strain>
    </source>
</reference>
<sequence length="167" mass="18030">MIPVIGEKIAIPMLENRRSRPKSPPYFSIIVKAIGSIIVTPADNMSGGHISGALSVNSQRCTMQVTVSLERRDILCRLAMPPQRKSNSSKSVTLICMSQRRRSPKRCLKSVTVSLSSCSISIPNCSMGSAKSGCICSIKYVESLAFECTQLTVVGIVSFSISTVSDK</sequence>
<evidence type="ECO:0000313" key="1">
    <source>
        <dbReference type="EnsemblMetazoa" id="GPAI000050-PA"/>
    </source>
</evidence>
<dbReference type="EnsemblMetazoa" id="GPAI000050-RA">
    <property type="protein sequence ID" value="GPAI000050-PA"/>
    <property type="gene ID" value="GPAI000050"/>
</dbReference>
<keyword evidence="2" id="KW-1185">Reference proteome</keyword>
<dbReference type="Proteomes" id="UP000092445">
    <property type="component" value="Unassembled WGS sequence"/>
</dbReference>